<feature type="compositionally biased region" description="Basic residues" evidence="1">
    <location>
        <begin position="54"/>
        <end position="63"/>
    </location>
</feature>
<dbReference type="AlphaFoldDB" id="A0A921UGV7"/>
<feature type="compositionally biased region" description="Basic residues" evidence="1">
    <location>
        <begin position="209"/>
        <end position="224"/>
    </location>
</feature>
<feature type="compositionally biased region" description="Low complexity" evidence="1">
    <location>
        <begin position="144"/>
        <end position="164"/>
    </location>
</feature>
<feature type="region of interest" description="Disordered" evidence="1">
    <location>
        <begin position="1"/>
        <end position="241"/>
    </location>
</feature>
<organism evidence="2 3">
    <name type="scientific">Sorghum bicolor</name>
    <name type="common">Sorghum</name>
    <name type="synonym">Sorghum vulgare</name>
    <dbReference type="NCBI Taxonomy" id="4558"/>
    <lineage>
        <taxon>Eukaryota</taxon>
        <taxon>Viridiplantae</taxon>
        <taxon>Streptophyta</taxon>
        <taxon>Embryophyta</taxon>
        <taxon>Tracheophyta</taxon>
        <taxon>Spermatophyta</taxon>
        <taxon>Magnoliopsida</taxon>
        <taxon>Liliopsida</taxon>
        <taxon>Poales</taxon>
        <taxon>Poaceae</taxon>
        <taxon>PACMAD clade</taxon>
        <taxon>Panicoideae</taxon>
        <taxon>Andropogonodae</taxon>
        <taxon>Andropogoneae</taxon>
        <taxon>Sorghinae</taxon>
        <taxon>Sorghum</taxon>
    </lineage>
</organism>
<feature type="region of interest" description="Disordered" evidence="1">
    <location>
        <begin position="253"/>
        <end position="293"/>
    </location>
</feature>
<reference evidence="2" key="1">
    <citation type="journal article" date="2019" name="BMC Genomics">
        <title>A new reference genome for Sorghum bicolor reveals high levels of sequence similarity between sweet and grain genotypes: implications for the genetics of sugar metabolism.</title>
        <authorList>
            <person name="Cooper E.A."/>
            <person name="Brenton Z.W."/>
            <person name="Flinn B.S."/>
            <person name="Jenkins J."/>
            <person name="Shu S."/>
            <person name="Flowers D."/>
            <person name="Luo F."/>
            <person name="Wang Y."/>
            <person name="Xia P."/>
            <person name="Barry K."/>
            <person name="Daum C."/>
            <person name="Lipzen A."/>
            <person name="Yoshinaga Y."/>
            <person name="Schmutz J."/>
            <person name="Saski C."/>
            <person name="Vermerris W."/>
            <person name="Kresovich S."/>
        </authorList>
    </citation>
    <scope>NUCLEOTIDE SEQUENCE</scope>
</reference>
<evidence type="ECO:0000313" key="3">
    <source>
        <dbReference type="Proteomes" id="UP000807115"/>
    </source>
</evidence>
<reference evidence="2" key="2">
    <citation type="submission" date="2020-10" db="EMBL/GenBank/DDBJ databases">
        <authorList>
            <person name="Cooper E.A."/>
            <person name="Brenton Z.W."/>
            <person name="Flinn B.S."/>
            <person name="Jenkins J."/>
            <person name="Shu S."/>
            <person name="Flowers D."/>
            <person name="Luo F."/>
            <person name="Wang Y."/>
            <person name="Xia P."/>
            <person name="Barry K."/>
            <person name="Daum C."/>
            <person name="Lipzen A."/>
            <person name="Yoshinaga Y."/>
            <person name="Schmutz J."/>
            <person name="Saski C."/>
            <person name="Vermerris W."/>
            <person name="Kresovich S."/>
        </authorList>
    </citation>
    <scope>NUCLEOTIDE SEQUENCE</scope>
</reference>
<comment type="caution">
    <text evidence="2">The sequence shown here is derived from an EMBL/GenBank/DDBJ whole genome shotgun (WGS) entry which is preliminary data.</text>
</comment>
<dbReference type="EMBL" id="CM027683">
    <property type="protein sequence ID" value="KAG0531657.1"/>
    <property type="molecule type" value="Genomic_DNA"/>
</dbReference>
<protein>
    <submittedName>
        <fullName evidence="2">Uncharacterized protein</fullName>
    </submittedName>
</protein>
<dbReference type="Proteomes" id="UP000807115">
    <property type="component" value="Chromosome 4"/>
</dbReference>
<feature type="compositionally biased region" description="Low complexity" evidence="1">
    <location>
        <begin position="225"/>
        <end position="241"/>
    </location>
</feature>
<feature type="region of interest" description="Disordered" evidence="1">
    <location>
        <begin position="337"/>
        <end position="359"/>
    </location>
</feature>
<feature type="compositionally biased region" description="Basic residues" evidence="1">
    <location>
        <begin position="269"/>
        <end position="278"/>
    </location>
</feature>
<name>A0A921UGV7_SORBI</name>
<accession>A0A921UGV7</accession>
<evidence type="ECO:0000256" key="1">
    <source>
        <dbReference type="SAM" id="MobiDB-lite"/>
    </source>
</evidence>
<evidence type="ECO:0000313" key="2">
    <source>
        <dbReference type="EMBL" id="KAG0531657.1"/>
    </source>
</evidence>
<proteinExistence type="predicted"/>
<sequence>MAMARFAAGLSRESVVDVAGAVSLPRDPVRGTTQPAARGDQGGEAPLRQQGRPRPPHRRRRRGAERGGRRQSQSGRGAGGSCWAGQAAGLPGDRPPHRRQPGHLPCPMPGRKRVQAGAAVGRVRGHPHAEADRRFERGRRRRVQAGLQRAGGVPGAVAAAAQADGRVRRLRPRLRGGPRVQGRGLRHPPPPLRVRRPRRRDGAQGPLHRGVRRRGQAVRRHVRPPQRQVRQGAGGHPQAVPVPAVEVPEDDAAHGLRRGHPDAAGSRGTRGRHGRPQHGGREEAGRPRPRPVRHGVLHAVPVPVGGEAVLHDAVPGGPALQLLLRRLRPWRGDHLGGAAGARPGPAGGAGGGAGHRRRLHRHLRRRVPVRRAAARRVRRRAGARRHALLRPR</sequence>
<feature type="compositionally biased region" description="Gly residues" evidence="1">
    <location>
        <begin position="337"/>
        <end position="353"/>
    </location>
</feature>
<gene>
    <name evidence="2" type="ORF">BDA96_04G041300</name>
</gene>